<protein>
    <submittedName>
        <fullName evidence="1">Uncharacterized protein</fullName>
    </submittedName>
</protein>
<keyword evidence="2" id="KW-1185">Reference proteome</keyword>
<comment type="caution">
    <text evidence="1">The sequence shown here is derived from an EMBL/GenBank/DDBJ whole genome shotgun (WGS) entry which is preliminary data.</text>
</comment>
<evidence type="ECO:0000313" key="1">
    <source>
        <dbReference type="EMBL" id="KAJ7415449.1"/>
    </source>
</evidence>
<accession>A0ABQ9DA76</accession>
<reference evidence="1" key="1">
    <citation type="submission" date="2019-10" db="EMBL/GenBank/DDBJ databases">
        <authorList>
            <person name="Soares A.E.R."/>
            <person name="Aleixo A."/>
            <person name="Schneider P."/>
            <person name="Miyaki C.Y."/>
            <person name="Schneider M.P."/>
            <person name="Mello C."/>
            <person name="Vasconcelos A.T.R."/>
        </authorList>
    </citation>
    <scope>NUCLEOTIDE SEQUENCE</scope>
    <source>
        <tissue evidence="1">Muscle</tissue>
    </source>
</reference>
<dbReference type="EMBL" id="WHWB01033947">
    <property type="protein sequence ID" value="KAJ7415449.1"/>
    <property type="molecule type" value="Genomic_DNA"/>
</dbReference>
<dbReference type="Proteomes" id="UP001145742">
    <property type="component" value="Unassembled WGS sequence"/>
</dbReference>
<name>A0ABQ9DA76_9PASS</name>
<proteinExistence type="predicted"/>
<evidence type="ECO:0000313" key="2">
    <source>
        <dbReference type="Proteomes" id="UP001145742"/>
    </source>
</evidence>
<organism evidence="1 2">
    <name type="scientific">Willisornis vidua</name>
    <name type="common">Xingu scale-backed antbird</name>
    <dbReference type="NCBI Taxonomy" id="1566151"/>
    <lineage>
        <taxon>Eukaryota</taxon>
        <taxon>Metazoa</taxon>
        <taxon>Chordata</taxon>
        <taxon>Craniata</taxon>
        <taxon>Vertebrata</taxon>
        <taxon>Euteleostomi</taxon>
        <taxon>Archelosauria</taxon>
        <taxon>Archosauria</taxon>
        <taxon>Dinosauria</taxon>
        <taxon>Saurischia</taxon>
        <taxon>Theropoda</taxon>
        <taxon>Coelurosauria</taxon>
        <taxon>Aves</taxon>
        <taxon>Neognathae</taxon>
        <taxon>Neoaves</taxon>
        <taxon>Telluraves</taxon>
        <taxon>Australaves</taxon>
        <taxon>Passeriformes</taxon>
        <taxon>Thamnophilidae</taxon>
        <taxon>Willisornis</taxon>
    </lineage>
</organism>
<gene>
    <name evidence="1" type="ORF">WISP_78308</name>
</gene>
<sequence length="106" mass="12072">MSTMDMRRADFRPLREPQSWESGEVPVDWKLVNIPIFNEGKKEAPRNYRPVSLTSVPGEVMEKTVMGGAEKTAYAYCLERTVKPAVAHSLPFSRKQMLNETSNVKK</sequence>